<sequence length="381" mass="45647">MIFKTRIYDITEIFKDSESKLINNNIQNGYRSYAIKLDKLKGLIGFEIMPNRRIGTDLADIAKKFDLKGILHSDELPNYGISNKEVEYVKKTLNCNEDDAYIILLSKDYETAKKVFYLIIDRINQLIKDVPKDTRQANEDGTTAFLRPQPGSERMYPETDHPYIFIDKRIEDKGDYEIIEYSIRYGDIKDKYEIYKIKKMDKDLYFKLLKENKDILNSIDPEFIKNILREIGFNQNQIENIIWNEYIYDIIILSKDLDPSTIYYLFFQMVGDAENLYKEKIEDFDLNFIYDIKNYIKEKIITKNAVPIIYYKYIKDKKDIREIIEKEDLYKRDINKLREEIFEYIKTLNTQDKKIIYSKVFNKFKYIADSKDIKEVLDNIK</sequence>
<gene>
    <name evidence="5" type="ORF">MJ1_0517</name>
</gene>
<evidence type="ECO:0000256" key="3">
    <source>
        <dbReference type="ARBA" id="ARBA00022840"/>
    </source>
</evidence>
<evidence type="ECO:0000313" key="6">
    <source>
        <dbReference type="Proteomes" id="UP001055553"/>
    </source>
</evidence>
<evidence type="ECO:0000256" key="4">
    <source>
        <dbReference type="ARBA" id="ARBA00022917"/>
    </source>
</evidence>
<dbReference type="InterPro" id="IPR004115">
    <property type="entry name" value="GAD-like_sf"/>
</dbReference>
<dbReference type="EMBL" id="AP019769">
    <property type="protein sequence ID" value="BBL45670.1"/>
    <property type="molecule type" value="Genomic_DNA"/>
</dbReference>
<dbReference type="GO" id="GO:0005524">
    <property type="term" value="F:ATP binding"/>
    <property type="evidence" value="ECO:0007669"/>
    <property type="project" value="UniProtKB-KW"/>
</dbReference>
<dbReference type="GeneID" id="74568464"/>
<protein>
    <submittedName>
        <fullName evidence="5">Glutamyl-tRNA(Gln) amidotransferase subunit E</fullName>
    </submittedName>
</protein>
<keyword evidence="4" id="KW-0648">Protein biosynthesis</keyword>
<keyword evidence="6" id="KW-1185">Reference proteome</keyword>
<keyword evidence="2" id="KW-0547">Nucleotide-binding</keyword>
<dbReference type="KEGG" id="naer:MJ1_0517"/>
<keyword evidence="1" id="KW-0436">Ligase</keyword>
<keyword evidence="3" id="KW-0067">ATP-binding</keyword>
<dbReference type="Proteomes" id="UP001055553">
    <property type="component" value="Chromosome"/>
</dbReference>
<dbReference type="GO" id="GO:0006412">
    <property type="term" value="P:translation"/>
    <property type="evidence" value="ECO:0007669"/>
    <property type="project" value="UniProtKB-KW"/>
</dbReference>
<dbReference type="SUPFAM" id="SSF55931">
    <property type="entry name" value="Glutamine synthetase/guanido kinase"/>
    <property type="match status" value="1"/>
</dbReference>
<name>A0A915WSU7_9ARCH</name>
<evidence type="ECO:0000313" key="5">
    <source>
        <dbReference type="EMBL" id="BBL45670.1"/>
    </source>
</evidence>
<dbReference type="RefSeq" id="WP_258392985.1">
    <property type="nucleotide sequence ID" value="NZ_AP019769.1"/>
</dbReference>
<dbReference type="Gene3D" id="3.30.1360.30">
    <property type="entry name" value="GAD-like domain"/>
    <property type="match status" value="1"/>
</dbReference>
<dbReference type="InterPro" id="IPR014746">
    <property type="entry name" value="Gln_synth/guanido_kin_cat_dom"/>
</dbReference>
<dbReference type="GO" id="GO:0004812">
    <property type="term" value="F:aminoacyl-tRNA ligase activity"/>
    <property type="evidence" value="ECO:0007669"/>
    <property type="project" value="InterPro"/>
</dbReference>
<organism evidence="5 6">
    <name type="scientific">Nanobdella aerobiophila</name>
    <dbReference type="NCBI Taxonomy" id="2586965"/>
    <lineage>
        <taxon>Archaea</taxon>
        <taxon>Nanobdellota</taxon>
        <taxon>Nanobdellia</taxon>
        <taxon>Nanobdellales</taxon>
        <taxon>Nanobdellaceae</taxon>
        <taxon>Nanobdella</taxon>
    </lineage>
</organism>
<evidence type="ECO:0000256" key="1">
    <source>
        <dbReference type="ARBA" id="ARBA00022598"/>
    </source>
</evidence>
<proteinExistence type="predicted"/>
<dbReference type="GO" id="GO:0005737">
    <property type="term" value="C:cytoplasm"/>
    <property type="evidence" value="ECO:0007669"/>
    <property type="project" value="InterPro"/>
</dbReference>
<dbReference type="SUPFAM" id="SSF55261">
    <property type="entry name" value="GAD domain-like"/>
    <property type="match status" value="1"/>
</dbReference>
<reference evidence="6" key="1">
    <citation type="journal article" date="2022" name="Int. J. Syst. Evol. Microbiol.">
        <title>Nanobdella aerobiophila gen. nov., sp. nov., a thermoacidophilic, obligate ectosymbiotic archaeon, and proposal of Nanobdellaceae fam. nov., Nanobdellales ord. nov. and Nanobdellia class. nov.</title>
        <authorList>
            <person name="Kato S."/>
            <person name="Ogasawara A."/>
            <person name="Itoh T."/>
            <person name="Sakai H.D."/>
            <person name="Shimizu M."/>
            <person name="Yuki M."/>
            <person name="Kaneko M."/>
            <person name="Takashina T."/>
            <person name="Ohkuma M."/>
        </authorList>
    </citation>
    <scope>NUCLEOTIDE SEQUENCE [LARGE SCALE GENOMIC DNA]</scope>
    <source>
        <strain evidence="6">MJ1</strain>
    </source>
</reference>
<accession>A0A915WSU7</accession>
<dbReference type="AlphaFoldDB" id="A0A915WSU7"/>
<evidence type="ECO:0000256" key="2">
    <source>
        <dbReference type="ARBA" id="ARBA00022741"/>
    </source>
</evidence>